<name>A0AAV8A9G9_9EUKA</name>
<dbReference type="SMART" id="SM00848">
    <property type="entry name" value="Inhibitor_I29"/>
    <property type="match status" value="1"/>
</dbReference>
<dbReference type="PROSITE" id="PS00139">
    <property type="entry name" value="THIOL_PROTEASE_CYS"/>
    <property type="match status" value="1"/>
</dbReference>
<dbReference type="Proteomes" id="UP001146793">
    <property type="component" value="Unassembled WGS sequence"/>
</dbReference>
<organism evidence="5 6">
    <name type="scientific">Anaeramoeba flamelloides</name>
    <dbReference type="NCBI Taxonomy" id="1746091"/>
    <lineage>
        <taxon>Eukaryota</taxon>
        <taxon>Metamonada</taxon>
        <taxon>Anaeramoebidae</taxon>
        <taxon>Anaeramoeba</taxon>
    </lineage>
</organism>
<dbReference type="FunFam" id="3.90.70.10:FF:000332">
    <property type="entry name" value="Cathepsin L1"/>
    <property type="match status" value="1"/>
</dbReference>
<accession>A0AAV8A9G9</accession>
<gene>
    <name evidence="5" type="ORF">M0812_06658</name>
</gene>
<evidence type="ECO:0000313" key="5">
    <source>
        <dbReference type="EMBL" id="KAJ3450478.1"/>
    </source>
</evidence>
<dbReference type="InterPro" id="IPR013201">
    <property type="entry name" value="Prot_inhib_I29"/>
</dbReference>
<dbReference type="SUPFAM" id="SSF54001">
    <property type="entry name" value="Cysteine proteinases"/>
    <property type="match status" value="1"/>
</dbReference>
<comment type="similarity">
    <text evidence="1">Belongs to the peptidase C1 family.</text>
</comment>
<dbReference type="CDD" id="cd02248">
    <property type="entry name" value="Peptidase_C1A"/>
    <property type="match status" value="1"/>
</dbReference>
<feature type="domain" description="Peptidase C1A papain C-terminal" evidence="3">
    <location>
        <begin position="88"/>
        <end position="306"/>
    </location>
</feature>
<evidence type="ECO:0000256" key="1">
    <source>
        <dbReference type="ARBA" id="ARBA00008455"/>
    </source>
</evidence>
<dbReference type="InterPro" id="IPR038765">
    <property type="entry name" value="Papain-like_cys_pep_sf"/>
</dbReference>
<keyword evidence="5" id="KW-0645">Protease</keyword>
<evidence type="ECO:0000259" key="3">
    <source>
        <dbReference type="SMART" id="SM00645"/>
    </source>
</evidence>
<dbReference type="PROSITE" id="PS00639">
    <property type="entry name" value="THIOL_PROTEASE_HIS"/>
    <property type="match status" value="1"/>
</dbReference>
<keyword evidence="2" id="KW-1015">Disulfide bond</keyword>
<sequence>MSPELQWTQYKATHNLKFNAKEDALRLGIFKNNLKTIHNLNKKGGAQYGVTQFSHLTTEEFKGTYTNRRPIPKNDPKTVVTYPVLEDIPDAFDWTKSDPPVVEPVYNQGQCGSCWAFSGVEAIQAAYAISGKPLTDFSVQEIVDCNHIDGVAGCDGGWPFTVYEYIQTKSKGLENKSNYPYVGVDQTCAESSGKIIKFDVPSYQNISKDEEALVGVVYNQGPVSMAMDATLLQFYFGGIIDYEPCGKTLDHALLIVGYGTGKHLGSEVKYWKIKNSWGSSWGESGYYRIVRNKDKCGLAQALTIPKVN</sequence>
<dbReference type="EMBL" id="JANTQA010000012">
    <property type="protein sequence ID" value="KAJ3450478.1"/>
    <property type="molecule type" value="Genomic_DNA"/>
</dbReference>
<evidence type="ECO:0000313" key="6">
    <source>
        <dbReference type="Proteomes" id="UP001146793"/>
    </source>
</evidence>
<dbReference type="InterPro" id="IPR013128">
    <property type="entry name" value="Peptidase_C1A"/>
</dbReference>
<dbReference type="Pfam" id="PF00112">
    <property type="entry name" value="Peptidase_C1"/>
    <property type="match status" value="1"/>
</dbReference>
<dbReference type="PRINTS" id="PR00705">
    <property type="entry name" value="PAPAIN"/>
</dbReference>
<dbReference type="InterPro" id="IPR039417">
    <property type="entry name" value="Peptidase_C1A_papain-like"/>
</dbReference>
<dbReference type="Gene3D" id="3.90.70.10">
    <property type="entry name" value="Cysteine proteinases"/>
    <property type="match status" value="1"/>
</dbReference>
<dbReference type="PANTHER" id="PTHR12411">
    <property type="entry name" value="CYSTEINE PROTEASE FAMILY C1-RELATED"/>
    <property type="match status" value="1"/>
</dbReference>
<dbReference type="AlphaFoldDB" id="A0AAV8A9G9"/>
<dbReference type="InterPro" id="IPR000668">
    <property type="entry name" value="Peptidase_C1A_C"/>
</dbReference>
<evidence type="ECO:0000259" key="4">
    <source>
        <dbReference type="SMART" id="SM00848"/>
    </source>
</evidence>
<keyword evidence="5" id="KW-0378">Hydrolase</keyword>
<protein>
    <submittedName>
        <fullName evidence="5">Cysteine protease-like protein-related</fullName>
    </submittedName>
</protein>
<dbReference type="SMART" id="SM00645">
    <property type="entry name" value="Pept_C1"/>
    <property type="match status" value="1"/>
</dbReference>
<dbReference type="InterPro" id="IPR000169">
    <property type="entry name" value="Pept_cys_AS"/>
</dbReference>
<evidence type="ECO:0000256" key="2">
    <source>
        <dbReference type="ARBA" id="ARBA00023157"/>
    </source>
</evidence>
<dbReference type="GO" id="GO:0006508">
    <property type="term" value="P:proteolysis"/>
    <property type="evidence" value="ECO:0007669"/>
    <property type="project" value="UniProtKB-KW"/>
</dbReference>
<proteinExistence type="inferred from homology"/>
<feature type="domain" description="Cathepsin propeptide inhibitor" evidence="4">
    <location>
        <begin position="7"/>
        <end position="61"/>
    </location>
</feature>
<dbReference type="GO" id="GO:0008234">
    <property type="term" value="F:cysteine-type peptidase activity"/>
    <property type="evidence" value="ECO:0007669"/>
    <property type="project" value="InterPro"/>
</dbReference>
<dbReference type="Pfam" id="PF08246">
    <property type="entry name" value="Inhibitor_I29"/>
    <property type="match status" value="1"/>
</dbReference>
<dbReference type="InterPro" id="IPR025660">
    <property type="entry name" value="Pept_his_AS"/>
</dbReference>
<comment type="caution">
    <text evidence="5">The sequence shown here is derived from an EMBL/GenBank/DDBJ whole genome shotgun (WGS) entry which is preliminary data.</text>
</comment>
<reference evidence="5" key="1">
    <citation type="submission" date="2022-08" db="EMBL/GenBank/DDBJ databases">
        <title>Novel sulphate-reducing endosymbionts in the free-living metamonad Anaeramoeba.</title>
        <authorList>
            <person name="Jerlstrom-Hultqvist J."/>
            <person name="Cepicka I."/>
            <person name="Gallot-Lavallee L."/>
            <person name="Salas-Leiva D."/>
            <person name="Curtis B.A."/>
            <person name="Zahonova K."/>
            <person name="Pipaliya S."/>
            <person name="Dacks J."/>
            <person name="Roger A.J."/>
        </authorList>
    </citation>
    <scope>NUCLEOTIDE SEQUENCE</scope>
    <source>
        <strain evidence="5">Busselton2</strain>
    </source>
</reference>